<name>A0AAW9SJE1_9BACT</name>
<feature type="domain" description="DJ-1/PfpI" evidence="1">
    <location>
        <begin position="9"/>
        <end position="171"/>
    </location>
</feature>
<dbReference type="EC" id="3.2.-.-" evidence="2"/>
<dbReference type="SUPFAM" id="SSF52317">
    <property type="entry name" value="Class I glutamine amidotransferase-like"/>
    <property type="match status" value="1"/>
</dbReference>
<dbReference type="AlphaFoldDB" id="A0AAW9SJE1"/>
<dbReference type="InterPro" id="IPR002818">
    <property type="entry name" value="DJ-1/PfpI"/>
</dbReference>
<reference evidence="2 3" key="1">
    <citation type="submission" date="2024-04" db="EMBL/GenBank/DDBJ databases">
        <title>Novel genus in family Flammeovirgaceae.</title>
        <authorList>
            <person name="Nguyen T.H."/>
            <person name="Vuong T.Q."/>
            <person name="Le H."/>
            <person name="Kim S.-G."/>
        </authorList>
    </citation>
    <scope>NUCLEOTIDE SEQUENCE [LARGE SCALE GENOMIC DNA]</scope>
    <source>
        <strain evidence="2 3">JCM 23209</strain>
    </source>
</reference>
<gene>
    <name evidence="2" type="ORF">AAG747_25570</name>
</gene>
<evidence type="ECO:0000313" key="3">
    <source>
        <dbReference type="Proteomes" id="UP001403385"/>
    </source>
</evidence>
<dbReference type="Pfam" id="PF01965">
    <property type="entry name" value="DJ-1_PfpI"/>
    <property type="match status" value="1"/>
</dbReference>
<comment type="caution">
    <text evidence="2">The sequence shown here is derived from an EMBL/GenBank/DDBJ whole genome shotgun (WGS) entry which is preliminary data.</text>
</comment>
<dbReference type="PANTHER" id="PTHR48094">
    <property type="entry name" value="PROTEIN/NUCLEIC ACID DEGLYCASE DJ-1-RELATED"/>
    <property type="match status" value="1"/>
</dbReference>
<proteinExistence type="predicted"/>
<accession>A0AAW9SJE1</accession>
<organism evidence="2 3">
    <name type="scientific">Rapidithrix thailandica</name>
    <dbReference type="NCBI Taxonomy" id="413964"/>
    <lineage>
        <taxon>Bacteria</taxon>
        <taxon>Pseudomonadati</taxon>
        <taxon>Bacteroidota</taxon>
        <taxon>Cytophagia</taxon>
        <taxon>Cytophagales</taxon>
        <taxon>Flammeovirgaceae</taxon>
        <taxon>Rapidithrix</taxon>
    </lineage>
</organism>
<keyword evidence="2" id="KW-0315">Glutamine amidotransferase</keyword>
<dbReference type="InterPro" id="IPR029062">
    <property type="entry name" value="Class_I_gatase-like"/>
</dbReference>
<protein>
    <submittedName>
        <fullName evidence="2">Type 1 glutamine amidotransferase family protein</fullName>
        <ecNumber evidence="2">3.2.-.-</ecNumber>
    </submittedName>
</protein>
<dbReference type="GO" id="GO:0016798">
    <property type="term" value="F:hydrolase activity, acting on glycosyl bonds"/>
    <property type="evidence" value="ECO:0007669"/>
    <property type="project" value="UniProtKB-KW"/>
</dbReference>
<keyword evidence="2" id="KW-0326">Glycosidase</keyword>
<dbReference type="InterPro" id="IPR050325">
    <property type="entry name" value="Prot/Nucl_acid_deglycase"/>
</dbReference>
<dbReference type="EMBL" id="JBDKWZ010000021">
    <property type="protein sequence ID" value="MEN7551313.1"/>
    <property type="molecule type" value="Genomic_DNA"/>
</dbReference>
<dbReference type="PANTHER" id="PTHR48094:SF19">
    <property type="entry name" value="DJ-1_PFPI DOMAIN-CONTAINING PROTEIN"/>
    <property type="match status" value="1"/>
</dbReference>
<keyword evidence="3" id="KW-1185">Reference proteome</keyword>
<dbReference type="RefSeq" id="WP_346824093.1">
    <property type="nucleotide sequence ID" value="NZ_JBDKWZ010000021.1"/>
</dbReference>
<dbReference type="Gene3D" id="3.40.50.880">
    <property type="match status" value="1"/>
</dbReference>
<evidence type="ECO:0000313" key="2">
    <source>
        <dbReference type="EMBL" id="MEN7551313.1"/>
    </source>
</evidence>
<dbReference type="Proteomes" id="UP001403385">
    <property type="component" value="Unassembled WGS sequence"/>
</dbReference>
<dbReference type="CDD" id="cd03140">
    <property type="entry name" value="GATase1_PfpI_3"/>
    <property type="match status" value="1"/>
</dbReference>
<dbReference type="GO" id="GO:0005737">
    <property type="term" value="C:cytoplasm"/>
    <property type="evidence" value="ECO:0007669"/>
    <property type="project" value="TreeGrafter"/>
</dbReference>
<keyword evidence="2" id="KW-0378">Hydrolase</keyword>
<evidence type="ECO:0000259" key="1">
    <source>
        <dbReference type="Pfam" id="PF01965"/>
    </source>
</evidence>
<sequence>MKTAKTRTCYVFIFEGFSDWESALVMPGLHLFTDVEVKTVSVDGKPVTTLGNLTVVPDTSLAQVTDKDIDLLILPGGNDWEKGGNLEIKPLVDRMLQTNKGVAAICGATIFLAQQGYLETVPHTSNHLGYMKSVAPEYKGDTFYLEKPAVQADNLITASGTAMIQFAYEIFRYLDVSENENLKFWFNFFLDTLPKREAFH</sequence>